<dbReference type="Proteomes" id="UP000679848">
    <property type="component" value="Chromosome"/>
</dbReference>
<evidence type="ECO:0000313" key="3">
    <source>
        <dbReference type="Proteomes" id="UP000679848"/>
    </source>
</evidence>
<dbReference type="RefSeq" id="WP_213543596.1">
    <property type="nucleotide sequence ID" value="NZ_AP023420.1"/>
</dbReference>
<feature type="region of interest" description="Disordered" evidence="1">
    <location>
        <begin position="98"/>
        <end position="120"/>
    </location>
</feature>
<organism evidence="2 3">
    <name type="scientific">Pusillibacter faecalis</name>
    <dbReference type="NCBI Taxonomy" id="2714358"/>
    <lineage>
        <taxon>Bacteria</taxon>
        <taxon>Bacillati</taxon>
        <taxon>Bacillota</taxon>
        <taxon>Clostridia</taxon>
        <taxon>Eubacteriales</taxon>
        <taxon>Oscillospiraceae</taxon>
        <taxon>Pusillibacter</taxon>
    </lineage>
</organism>
<dbReference type="KEGG" id="pfaa:MM59RIKEN_28590"/>
<accession>A0A810QB93</accession>
<dbReference type="AlphaFoldDB" id="A0A810QB93"/>
<keyword evidence="3" id="KW-1185">Reference proteome</keyword>
<sequence>MFHNKFVSEQRNYTMACLVNFAECKMKQKCTPDNRISEILDFYSKPQKITETPAKPVLKPVESKQEDSMQLPISLSQQGEIATDTMAAIDVLEDVEYSKSGRESTQSKPNTSNFANAHIF</sequence>
<proteinExistence type="predicted"/>
<feature type="compositionally biased region" description="Polar residues" evidence="1">
    <location>
        <begin position="103"/>
        <end position="120"/>
    </location>
</feature>
<protein>
    <submittedName>
        <fullName evidence="2">Uncharacterized protein</fullName>
    </submittedName>
</protein>
<evidence type="ECO:0000256" key="1">
    <source>
        <dbReference type="SAM" id="MobiDB-lite"/>
    </source>
</evidence>
<dbReference type="EMBL" id="AP023420">
    <property type="protein sequence ID" value="BCK85540.1"/>
    <property type="molecule type" value="Genomic_DNA"/>
</dbReference>
<reference evidence="2" key="1">
    <citation type="submission" date="2020-09" db="EMBL/GenBank/DDBJ databases">
        <title>New species isolated from human feces.</title>
        <authorList>
            <person name="Kitahara M."/>
            <person name="Shigeno Y."/>
            <person name="Shime M."/>
            <person name="Matsumoto Y."/>
            <person name="Nakamura S."/>
            <person name="Motooka D."/>
            <person name="Fukuoka S."/>
            <person name="Nishikawa H."/>
            <person name="Benno Y."/>
        </authorList>
    </citation>
    <scope>NUCLEOTIDE SEQUENCE</scope>
    <source>
        <strain evidence="2">MM59</strain>
    </source>
</reference>
<evidence type="ECO:0000313" key="2">
    <source>
        <dbReference type="EMBL" id="BCK85540.1"/>
    </source>
</evidence>
<name>A0A810QB93_9FIRM</name>
<gene>
    <name evidence="2" type="ORF">MM59RIKEN_28590</name>
</gene>